<dbReference type="PATRIC" id="fig|1768241.3.peg.1952"/>
<organism evidence="1 2">
    <name type="scientific">Tritonibacter horizontis</name>
    <dbReference type="NCBI Taxonomy" id="1768241"/>
    <lineage>
        <taxon>Bacteria</taxon>
        <taxon>Pseudomonadati</taxon>
        <taxon>Pseudomonadota</taxon>
        <taxon>Alphaproteobacteria</taxon>
        <taxon>Rhodobacterales</taxon>
        <taxon>Paracoccaceae</taxon>
        <taxon>Tritonibacter</taxon>
    </lineage>
</organism>
<keyword evidence="2" id="KW-1185">Reference proteome</keyword>
<protein>
    <submittedName>
        <fullName evidence="1">Uncharacterized protein</fullName>
    </submittedName>
</protein>
<dbReference type="AlphaFoldDB" id="A0A132BZQ5"/>
<dbReference type="EMBL" id="LPUY01000055">
    <property type="protein sequence ID" value="KUP93260.1"/>
    <property type="molecule type" value="Genomic_DNA"/>
</dbReference>
<evidence type="ECO:0000313" key="2">
    <source>
        <dbReference type="Proteomes" id="UP000068382"/>
    </source>
</evidence>
<evidence type="ECO:0000313" key="1">
    <source>
        <dbReference type="EMBL" id="KUP93260.1"/>
    </source>
</evidence>
<name>A0A132BZQ5_9RHOB</name>
<comment type="caution">
    <text evidence="1">The sequence shown here is derived from an EMBL/GenBank/DDBJ whole genome shotgun (WGS) entry which is preliminary data.</text>
</comment>
<dbReference type="Proteomes" id="UP000068382">
    <property type="component" value="Unassembled WGS sequence"/>
</dbReference>
<reference evidence="1 2" key="1">
    <citation type="submission" date="2015-12" db="EMBL/GenBank/DDBJ databases">
        <title>Genome sequence of the marine Rhodobacteraceae strain O3.65, Candidatus Tritonibacter horizontis.</title>
        <authorList>
            <person name="Poehlein A."/>
            <person name="Giebel H.A."/>
            <person name="Voget S."/>
            <person name="Brinkhoff T."/>
        </authorList>
    </citation>
    <scope>NUCLEOTIDE SEQUENCE [LARGE SCALE GENOMIC DNA]</scope>
    <source>
        <strain evidence="1 2">O3.65</strain>
    </source>
</reference>
<gene>
    <name evidence="1" type="ORF">TRIHO_18610</name>
</gene>
<sequence>MEKLRIFESSVMQAHMIGILPLVKVDHALEPLLNAALPRLSAASGNKPRIVIEIPFGNMEYAAQNRCVHVSSVCLAPWLRSLNVVFRFVVVTVLCGFGALPVLTAPQAVAGTIERACRSASGSAASAQLCNCIGQVAEQRLTRSEQRTVATWFQDPHRAQEVRQSGRSSDAQLWQKYQVFGSDAERICG</sequence>
<accession>A0A132BZQ5</accession>
<proteinExistence type="predicted"/>